<dbReference type="Proteomes" id="UP000614200">
    <property type="component" value="Unassembled WGS sequence"/>
</dbReference>
<sequence length="387" mass="43674">MRIILYTGKGGVGKTSIAAATAIKLADEGKRVMIISTDQAHSLADSLDVKLGSETTKILSNLDALEIDVVAESESAWGNLRTYMKEILTSKVESGIEAEELLVFPGLEELFALFKILDIYEKSDYDILIVDCAPTGETLSLLKYPDLFGEMLEKLLPVKRKMVKVAGPIVQTVTKVPMPKDNVFEDIERLMDKLERLQTLMLDKTIVSLRIVTTPEKIVIKETKRNFTWLQLFDYNVDAIIINKVYPKIALEGYFNQWVKLQEEGLLELEESFRDVPRFMVMLQKHELKTIPVLKAVSTFYGEVDPSGILAVHKTFSIIQRENRHFMEIYLPFAEKSEMDLGQNNGEIQIAVKNEKRCFALPDVVKGKAIESAKFENGTLTIAFAQS</sequence>
<feature type="domain" description="ArsA/GET3 Anion-transporting ATPase-like" evidence="2">
    <location>
        <begin position="1"/>
        <end position="299"/>
    </location>
</feature>
<gene>
    <name evidence="4" type="ORF">ISU02_20985</name>
</gene>
<evidence type="ECO:0000313" key="4">
    <source>
        <dbReference type="EMBL" id="MBF4695577.1"/>
    </source>
</evidence>
<dbReference type="InterPro" id="IPR040612">
    <property type="entry name" value="ArsA_HSP20-like"/>
</dbReference>
<dbReference type="EMBL" id="JADKNH010000017">
    <property type="protein sequence ID" value="MBF4695577.1"/>
    <property type="molecule type" value="Genomic_DNA"/>
</dbReference>
<dbReference type="NCBIfam" id="TIGR00345">
    <property type="entry name" value="GET3_arsA_TRC40"/>
    <property type="match status" value="1"/>
</dbReference>
<feature type="domain" description="ArsA HSP20-like" evidence="3">
    <location>
        <begin position="327"/>
        <end position="384"/>
    </location>
</feature>
<dbReference type="PANTHER" id="PTHR10803">
    <property type="entry name" value="ARSENICAL PUMP-DRIVING ATPASE ARSENITE-TRANSLOCATING ATPASE"/>
    <property type="match status" value="1"/>
</dbReference>
<dbReference type="CDD" id="cd02035">
    <property type="entry name" value="ArsA"/>
    <property type="match status" value="1"/>
</dbReference>
<dbReference type="SUPFAM" id="SSF52540">
    <property type="entry name" value="P-loop containing nucleoside triphosphate hydrolases"/>
    <property type="match status" value="1"/>
</dbReference>
<dbReference type="Gene3D" id="2.60.40.790">
    <property type="match status" value="1"/>
</dbReference>
<dbReference type="Pfam" id="PF17886">
    <property type="entry name" value="ArsA_HSP20"/>
    <property type="match status" value="1"/>
</dbReference>
<dbReference type="SUPFAM" id="SSF49764">
    <property type="entry name" value="HSP20-like chaperones"/>
    <property type="match status" value="1"/>
</dbReference>
<comment type="similarity">
    <text evidence="1">Belongs to the arsA ATPase family.</text>
</comment>
<evidence type="ECO:0000259" key="3">
    <source>
        <dbReference type="Pfam" id="PF17886"/>
    </source>
</evidence>
<evidence type="ECO:0000313" key="5">
    <source>
        <dbReference type="Proteomes" id="UP000614200"/>
    </source>
</evidence>
<dbReference type="InterPro" id="IPR016300">
    <property type="entry name" value="ATPase_ArsA/GET3"/>
</dbReference>
<evidence type="ECO:0000256" key="1">
    <source>
        <dbReference type="ARBA" id="ARBA00011040"/>
    </source>
</evidence>
<organism evidence="4 5">
    <name type="scientific">Fusibacter ferrireducens</name>
    <dbReference type="NCBI Taxonomy" id="2785058"/>
    <lineage>
        <taxon>Bacteria</taxon>
        <taxon>Bacillati</taxon>
        <taxon>Bacillota</taxon>
        <taxon>Clostridia</taxon>
        <taxon>Eubacteriales</taxon>
        <taxon>Eubacteriales Family XII. Incertae Sedis</taxon>
        <taxon>Fusibacter</taxon>
    </lineage>
</organism>
<evidence type="ECO:0000259" key="2">
    <source>
        <dbReference type="Pfam" id="PF02374"/>
    </source>
</evidence>
<name>A0ABR9ZYN2_9FIRM</name>
<dbReference type="InterPro" id="IPR008978">
    <property type="entry name" value="HSP20-like_chaperone"/>
</dbReference>
<dbReference type="RefSeq" id="WP_194703815.1">
    <property type="nucleotide sequence ID" value="NZ_JADKNH010000017.1"/>
</dbReference>
<comment type="caution">
    <text evidence="4">The sequence shown here is derived from an EMBL/GenBank/DDBJ whole genome shotgun (WGS) entry which is preliminary data.</text>
</comment>
<dbReference type="InterPro" id="IPR027417">
    <property type="entry name" value="P-loop_NTPase"/>
</dbReference>
<protein>
    <submittedName>
        <fullName evidence="4">ArsA family ATPase</fullName>
    </submittedName>
</protein>
<dbReference type="PANTHER" id="PTHR10803:SF3">
    <property type="entry name" value="ATPASE GET3"/>
    <property type="match status" value="1"/>
</dbReference>
<dbReference type="Gene3D" id="3.40.50.300">
    <property type="entry name" value="P-loop containing nucleotide triphosphate hydrolases"/>
    <property type="match status" value="1"/>
</dbReference>
<reference evidence="4 5" key="1">
    <citation type="submission" date="2020-11" db="EMBL/GenBank/DDBJ databases">
        <title>Fusibacter basophilias sp. nov.</title>
        <authorList>
            <person name="Qiu D."/>
        </authorList>
    </citation>
    <scope>NUCLEOTIDE SEQUENCE [LARGE SCALE GENOMIC DNA]</scope>
    <source>
        <strain evidence="4 5">Q10-2</strain>
    </source>
</reference>
<proteinExistence type="inferred from homology"/>
<accession>A0ABR9ZYN2</accession>
<keyword evidence="5" id="KW-1185">Reference proteome</keyword>
<dbReference type="Pfam" id="PF02374">
    <property type="entry name" value="ArsA_ATPase"/>
    <property type="match status" value="1"/>
</dbReference>
<dbReference type="InterPro" id="IPR025723">
    <property type="entry name" value="ArsA/GET3_ATPase-like"/>
</dbReference>